<dbReference type="Gene3D" id="3.20.10.10">
    <property type="entry name" value="D-amino Acid Aminotransferase, subunit A, domain 2"/>
    <property type="match status" value="1"/>
</dbReference>
<dbReference type="FunFam" id="3.20.10.10:FF:000002">
    <property type="entry name" value="D-alanine aminotransferase"/>
    <property type="match status" value="1"/>
</dbReference>
<accession>B0SYF7</accession>
<comment type="pathway">
    <text evidence="4">Amino-acid biosynthesis; L-valine biosynthesis; L-valine from pyruvate: step 4/4.</text>
</comment>
<dbReference type="Gene3D" id="3.30.470.10">
    <property type="match status" value="1"/>
</dbReference>
<dbReference type="GO" id="GO:0008153">
    <property type="term" value="P:4-aminobenzoate biosynthetic process"/>
    <property type="evidence" value="ECO:0007669"/>
    <property type="project" value="TreeGrafter"/>
</dbReference>
<dbReference type="EC" id="2.6.1.42" evidence="7"/>
<comment type="catalytic activity">
    <reaction evidence="11">
        <text>L-valine + 2-oxoglutarate = 3-methyl-2-oxobutanoate + L-glutamate</text>
        <dbReference type="Rhea" id="RHEA:24813"/>
        <dbReference type="ChEBI" id="CHEBI:11851"/>
        <dbReference type="ChEBI" id="CHEBI:16810"/>
        <dbReference type="ChEBI" id="CHEBI:29985"/>
        <dbReference type="ChEBI" id="CHEBI:57762"/>
        <dbReference type="EC" id="2.6.1.42"/>
    </reaction>
</comment>
<comment type="catalytic activity">
    <reaction evidence="12">
        <text>L-isoleucine + 2-oxoglutarate = (S)-3-methyl-2-oxopentanoate + L-glutamate</text>
        <dbReference type="Rhea" id="RHEA:24801"/>
        <dbReference type="ChEBI" id="CHEBI:16810"/>
        <dbReference type="ChEBI" id="CHEBI:29985"/>
        <dbReference type="ChEBI" id="CHEBI:35146"/>
        <dbReference type="ChEBI" id="CHEBI:58045"/>
        <dbReference type="EC" id="2.6.1.42"/>
    </reaction>
</comment>
<dbReference type="AlphaFoldDB" id="B0SYF7"/>
<evidence type="ECO:0000256" key="7">
    <source>
        <dbReference type="ARBA" id="ARBA00013053"/>
    </source>
</evidence>
<dbReference type="OrthoDB" id="9805628at2"/>
<dbReference type="PANTHER" id="PTHR42743:SF2">
    <property type="entry name" value="AMINODEOXYCHORISMATE LYASE"/>
    <property type="match status" value="1"/>
</dbReference>
<evidence type="ECO:0000256" key="5">
    <source>
        <dbReference type="ARBA" id="ARBA00005072"/>
    </source>
</evidence>
<dbReference type="GO" id="GO:0008696">
    <property type="term" value="F:4-amino-4-deoxychorismate lyase activity"/>
    <property type="evidence" value="ECO:0007669"/>
    <property type="project" value="TreeGrafter"/>
</dbReference>
<evidence type="ECO:0000256" key="8">
    <source>
        <dbReference type="ARBA" id="ARBA00014472"/>
    </source>
</evidence>
<evidence type="ECO:0000256" key="2">
    <source>
        <dbReference type="ARBA" id="ARBA00003109"/>
    </source>
</evidence>
<keyword evidence="14" id="KW-0032">Aminotransferase</keyword>
<sequence length="255" mass="26626">MSFPLDDRGLLLGDGLFETMLWVDGGLPRLDAHLARMAAGCETLGLPLFDISEARALCWAAPAEAGVDGIRAAVRLTLTAGSGGRGLDRPAAPAPRLAATAAAAPVVTTPADLALAKTRRNEGSPAARLKTLSYVDNVLARAEARAAGADEAVMRNNHGDLACAGAANLFWIAGGRLFTPALHCGVLSGLTRARVLDLARQLDVEVHEVATGAEALDEAEAVFLTNSLIGVRPVRRFEGETFGPHPLVERLRAAV</sequence>
<gene>
    <name evidence="14" type="ordered locus">Caul_4200</name>
</gene>
<name>B0SYF7_CAUSK</name>
<evidence type="ECO:0000256" key="6">
    <source>
        <dbReference type="ARBA" id="ARBA00009320"/>
    </source>
</evidence>
<evidence type="ECO:0000256" key="9">
    <source>
        <dbReference type="ARBA" id="ARBA00022898"/>
    </source>
</evidence>
<evidence type="ECO:0000256" key="3">
    <source>
        <dbReference type="ARBA" id="ARBA00004824"/>
    </source>
</evidence>
<evidence type="ECO:0000256" key="10">
    <source>
        <dbReference type="ARBA" id="ARBA00023304"/>
    </source>
</evidence>
<dbReference type="KEGG" id="cak:Caul_4200"/>
<dbReference type="InterPro" id="IPR050571">
    <property type="entry name" value="Class-IV_PLP-Dep_Aminotrnsfr"/>
</dbReference>
<dbReference type="PANTHER" id="PTHR42743">
    <property type="entry name" value="AMINO-ACID AMINOTRANSFERASE"/>
    <property type="match status" value="1"/>
</dbReference>
<dbReference type="InterPro" id="IPR043132">
    <property type="entry name" value="BCAT-like_C"/>
</dbReference>
<dbReference type="InterPro" id="IPR001544">
    <property type="entry name" value="Aminotrans_IV"/>
</dbReference>
<dbReference type="GO" id="GO:0005829">
    <property type="term" value="C:cytosol"/>
    <property type="evidence" value="ECO:0007669"/>
    <property type="project" value="TreeGrafter"/>
</dbReference>
<dbReference type="SUPFAM" id="SSF56752">
    <property type="entry name" value="D-aminoacid aminotransferase-like PLP-dependent enzymes"/>
    <property type="match status" value="1"/>
</dbReference>
<reference evidence="14" key="1">
    <citation type="submission" date="2008-01" db="EMBL/GenBank/DDBJ databases">
        <title>Complete sequence of chromosome of Caulobacter sp. K31.</title>
        <authorList>
            <consortium name="US DOE Joint Genome Institute"/>
            <person name="Copeland A."/>
            <person name="Lucas S."/>
            <person name="Lapidus A."/>
            <person name="Barry K."/>
            <person name="Glavina del Rio T."/>
            <person name="Dalin E."/>
            <person name="Tice H."/>
            <person name="Pitluck S."/>
            <person name="Bruce D."/>
            <person name="Goodwin L."/>
            <person name="Thompson L.S."/>
            <person name="Brettin T."/>
            <person name="Detter J.C."/>
            <person name="Han C."/>
            <person name="Schmutz J."/>
            <person name="Larimer F."/>
            <person name="Land M."/>
            <person name="Hauser L."/>
            <person name="Kyrpides N."/>
            <person name="Kim E."/>
            <person name="Stephens C."/>
            <person name="Richardson P."/>
        </authorList>
    </citation>
    <scope>NUCLEOTIDE SEQUENCE [LARGE SCALE GENOMIC DNA]</scope>
    <source>
        <strain evidence="14">K31</strain>
    </source>
</reference>
<evidence type="ECO:0000256" key="4">
    <source>
        <dbReference type="ARBA" id="ARBA00004931"/>
    </source>
</evidence>
<dbReference type="eggNOG" id="COG0115">
    <property type="taxonomic scope" value="Bacteria"/>
</dbReference>
<evidence type="ECO:0000256" key="1">
    <source>
        <dbReference type="ARBA" id="ARBA00001933"/>
    </source>
</evidence>
<dbReference type="GO" id="GO:0004084">
    <property type="term" value="F:branched-chain-amino-acid transaminase activity"/>
    <property type="evidence" value="ECO:0007669"/>
    <property type="project" value="UniProtKB-EC"/>
</dbReference>
<dbReference type="InterPro" id="IPR036038">
    <property type="entry name" value="Aminotransferase-like"/>
</dbReference>
<dbReference type="STRING" id="366602.Caul_4200"/>
<comment type="catalytic activity">
    <reaction evidence="13">
        <text>L-leucine + 2-oxoglutarate = 4-methyl-2-oxopentanoate + L-glutamate</text>
        <dbReference type="Rhea" id="RHEA:18321"/>
        <dbReference type="ChEBI" id="CHEBI:16810"/>
        <dbReference type="ChEBI" id="CHEBI:17865"/>
        <dbReference type="ChEBI" id="CHEBI:29985"/>
        <dbReference type="ChEBI" id="CHEBI:57427"/>
        <dbReference type="EC" id="2.6.1.42"/>
    </reaction>
</comment>
<proteinExistence type="inferred from homology"/>
<dbReference type="Pfam" id="PF01063">
    <property type="entry name" value="Aminotran_4"/>
    <property type="match status" value="1"/>
</dbReference>
<evidence type="ECO:0000313" key="14">
    <source>
        <dbReference type="EMBL" id="ABZ73324.1"/>
    </source>
</evidence>
<evidence type="ECO:0000256" key="11">
    <source>
        <dbReference type="ARBA" id="ARBA00048212"/>
    </source>
</evidence>
<keyword evidence="10" id="KW-0100">Branched-chain amino acid biosynthesis</keyword>
<comment type="pathway">
    <text evidence="5">Amino-acid biosynthesis; L-leucine biosynthesis; L-leucine from 3-methyl-2-oxobutanoate: step 4/4.</text>
</comment>
<evidence type="ECO:0000256" key="12">
    <source>
        <dbReference type="ARBA" id="ARBA00048798"/>
    </source>
</evidence>
<organism evidence="14">
    <name type="scientific">Caulobacter sp. (strain K31)</name>
    <dbReference type="NCBI Taxonomy" id="366602"/>
    <lineage>
        <taxon>Bacteria</taxon>
        <taxon>Pseudomonadati</taxon>
        <taxon>Pseudomonadota</taxon>
        <taxon>Alphaproteobacteria</taxon>
        <taxon>Caulobacterales</taxon>
        <taxon>Caulobacteraceae</taxon>
        <taxon>Caulobacter</taxon>
    </lineage>
</organism>
<keyword evidence="9" id="KW-0663">Pyridoxal phosphate</keyword>
<keyword evidence="14" id="KW-0808">Transferase</keyword>
<dbReference type="GO" id="GO:0009082">
    <property type="term" value="P:branched-chain amino acid biosynthetic process"/>
    <property type="evidence" value="ECO:0007669"/>
    <property type="project" value="UniProtKB-KW"/>
</dbReference>
<comment type="pathway">
    <text evidence="3">Amino-acid biosynthesis; L-isoleucine biosynthesis; L-isoleucine from 2-oxobutanoate: step 4/4.</text>
</comment>
<dbReference type="InterPro" id="IPR043131">
    <property type="entry name" value="BCAT-like_N"/>
</dbReference>
<comment type="function">
    <text evidence="2">Acts on leucine, isoleucine and valine.</text>
</comment>
<dbReference type="HOGENOM" id="CLU_020844_2_0_5"/>
<keyword evidence="10" id="KW-0028">Amino-acid biosynthesis</keyword>
<evidence type="ECO:0000256" key="13">
    <source>
        <dbReference type="ARBA" id="ARBA00049229"/>
    </source>
</evidence>
<comment type="similarity">
    <text evidence="6">Belongs to the class-IV pyridoxal-phosphate-dependent aminotransferase family.</text>
</comment>
<dbReference type="EMBL" id="CP000927">
    <property type="protein sequence ID" value="ABZ73324.1"/>
    <property type="molecule type" value="Genomic_DNA"/>
</dbReference>
<comment type="cofactor">
    <cofactor evidence="1">
        <name>pyridoxal 5'-phosphate</name>
        <dbReference type="ChEBI" id="CHEBI:597326"/>
    </cofactor>
</comment>
<protein>
    <recommendedName>
        <fullName evidence="8">Probable branched-chain-amino-acid aminotransferase</fullName>
        <ecNumber evidence="7">2.6.1.42</ecNumber>
    </recommendedName>
</protein>